<name>A0A914QEA5_9BILA</name>
<evidence type="ECO:0000313" key="3">
    <source>
        <dbReference type="WBParaSite" id="PDA_v2.g30112.t1"/>
    </source>
</evidence>
<dbReference type="SMART" id="SM00225">
    <property type="entry name" value="BTB"/>
    <property type="match status" value="1"/>
</dbReference>
<dbReference type="WBParaSite" id="PDA_v2.g30112.t1">
    <property type="protein sequence ID" value="PDA_v2.g30112.t1"/>
    <property type="gene ID" value="PDA_v2.g30112"/>
</dbReference>
<dbReference type="InterPro" id="IPR000210">
    <property type="entry name" value="BTB/POZ_dom"/>
</dbReference>
<evidence type="ECO:0000259" key="1">
    <source>
        <dbReference type="SMART" id="SM00225"/>
    </source>
</evidence>
<evidence type="ECO:0000313" key="2">
    <source>
        <dbReference type="Proteomes" id="UP000887578"/>
    </source>
</evidence>
<feature type="domain" description="BTB" evidence="1">
    <location>
        <begin position="68"/>
        <end position="167"/>
    </location>
</feature>
<dbReference type="CDD" id="cd14733">
    <property type="entry name" value="BACK"/>
    <property type="match status" value="1"/>
</dbReference>
<protein>
    <submittedName>
        <fullName evidence="3">BTB domain-containing protein</fullName>
    </submittedName>
</protein>
<dbReference type="Pfam" id="PF00651">
    <property type="entry name" value="BTB"/>
    <property type="match status" value="1"/>
</dbReference>
<dbReference type="Gene3D" id="3.30.710.10">
    <property type="entry name" value="Potassium Channel Kv1.1, Chain A"/>
    <property type="match status" value="1"/>
</dbReference>
<dbReference type="SUPFAM" id="SSF54695">
    <property type="entry name" value="POZ domain"/>
    <property type="match status" value="1"/>
</dbReference>
<dbReference type="AlphaFoldDB" id="A0A914QEA5"/>
<dbReference type="PANTHER" id="PTHR24413">
    <property type="entry name" value="SPECKLE-TYPE POZ PROTEIN"/>
    <property type="match status" value="1"/>
</dbReference>
<keyword evidence="2" id="KW-1185">Reference proteome</keyword>
<proteinExistence type="predicted"/>
<accession>A0A914QEA5</accession>
<dbReference type="Proteomes" id="UP000887578">
    <property type="component" value="Unplaced"/>
</dbReference>
<sequence>MSSNVVLTEVVTIKKLFKWTINNFNKLDASSMSQETVKVGRYGSRTIYFVESPRMTAIDPYDGRKYTATFKLTFDEIHGNFSVASRTFKPFLIASSLFFKDMFESTIQNFVEITDFRYEVLQKMVEFCETDDIKEVKGYECELFKAAHKYQMNDLMEFSVEKMSENASSSNIFSYLQLAKTYNLKDFEEWCMQFAFRTNFNV</sequence>
<dbReference type="CDD" id="cd18186">
    <property type="entry name" value="BTB_POZ_ZBTB_KLHL-like"/>
    <property type="match status" value="1"/>
</dbReference>
<organism evidence="2 3">
    <name type="scientific">Panagrolaimus davidi</name>
    <dbReference type="NCBI Taxonomy" id="227884"/>
    <lineage>
        <taxon>Eukaryota</taxon>
        <taxon>Metazoa</taxon>
        <taxon>Ecdysozoa</taxon>
        <taxon>Nematoda</taxon>
        <taxon>Chromadorea</taxon>
        <taxon>Rhabditida</taxon>
        <taxon>Tylenchina</taxon>
        <taxon>Panagrolaimomorpha</taxon>
        <taxon>Panagrolaimoidea</taxon>
        <taxon>Panagrolaimidae</taxon>
        <taxon>Panagrolaimus</taxon>
    </lineage>
</organism>
<reference evidence="3" key="1">
    <citation type="submission" date="2022-11" db="UniProtKB">
        <authorList>
            <consortium name="WormBaseParasite"/>
        </authorList>
    </citation>
    <scope>IDENTIFICATION</scope>
</reference>
<dbReference type="InterPro" id="IPR011333">
    <property type="entry name" value="SKP1/BTB/POZ_sf"/>
</dbReference>